<name>A0ABX5XYP5_9BACT</name>
<feature type="signal peptide" evidence="1">
    <location>
        <begin position="1"/>
        <end position="29"/>
    </location>
</feature>
<evidence type="ECO:0000259" key="3">
    <source>
        <dbReference type="Pfam" id="PF19051"/>
    </source>
</evidence>
<dbReference type="Proteomes" id="UP000318081">
    <property type="component" value="Chromosome"/>
</dbReference>
<sequence length="433" mass="47508">MHSMTRRQSIASGAAISLSALSYTNLARAASGAARPRIGFIGCGGRSKGLLKGFAENASVTWACDPDQQHAAAFQKQSGATRVTHDLRRVLDDRSIDAVVVATPDHWHAPAAIMACDAGKHVYVEKPCSHNFREGQLLVQAARRNNVIVQHGTQSRTNPLVINAINLLHDGVIGEVLVCKAWNIQRRRNIGHAKPSAPPNHVDYDTWVGPAEYVPFQSNRFHYDWHWWHNFGTGDIGNDGTHEIDIARWGLGVQGLPTTASAIGGKFYFDDDQQFPDTATCVFQWSGDGKPNANKQLIFEMRIWSKNLPHNCDTGVEFYGTKGMLFVSKRGKLAIWDESNQPVAVPTPKESSTQPKNHQLDFLQAITENREPAADIAIGHDSCSLVHLANISVTTGRSLRIAPSGQSIQDDSEADAMLTRKYRSGGHWAVPNA</sequence>
<evidence type="ECO:0000313" key="4">
    <source>
        <dbReference type="EMBL" id="QDV84924.1"/>
    </source>
</evidence>
<evidence type="ECO:0000313" key="5">
    <source>
        <dbReference type="Proteomes" id="UP000318081"/>
    </source>
</evidence>
<evidence type="ECO:0000259" key="2">
    <source>
        <dbReference type="Pfam" id="PF01408"/>
    </source>
</evidence>
<feature type="domain" description="Gfo/Idh/MocA-like oxidoreductase N-terminal" evidence="2">
    <location>
        <begin position="37"/>
        <end position="152"/>
    </location>
</feature>
<keyword evidence="5" id="KW-1185">Reference proteome</keyword>
<dbReference type="GO" id="GO:0047061">
    <property type="term" value="F:glucose-fructose oxidoreductase activity"/>
    <property type="evidence" value="ECO:0007669"/>
    <property type="project" value="UniProtKB-EC"/>
</dbReference>
<dbReference type="Gene3D" id="3.40.50.720">
    <property type="entry name" value="NAD(P)-binding Rossmann-like Domain"/>
    <property type="match status" value="1"/>
</dbReference>
<keyword evidence="4" id="KW-0560">Oxidoreductase</keyword>
<gene>
    <name evidence="4" type="primary">gfo_3</name>
    <name evidence="4" type="ORF">TBK1r_38760</name>
</gene>
<feature type="domain" description="Gfo/Idh/MocA-like oxidoreductase bacterial type C-terminal" evidence="3">
    <location>
        <begin position="193"/>
        <end position="252"/>
    </location>
</feature>
<feature type="chain" id="PRO_5046797803" evidence="1">
    <location>
        <begin position="30"/>
        <end position="433"/>
    </location>
</feature>
<dbReference type="EC" id="1.1.99.28" evidence="4"/>
<proteinExistence type="predicted"/>
<dbReference type="PANTHER" id="PTHR43818">
    <property type="entry name" value="BCDNA.GH03377"/>
    <property type="match status" value="1"/>
</dbReference>
<accession>A0ABX5XYP5</accession>
<dbReference type="EMBL" id="CP036432">
    <property type="protein sequence ID" value="QDV84924.1"/>
    <property type="molecule type" value="Genomic_DNA"/>
</dbReference>
<dbReference type="InterPro" id="IPR036291">
    <property type="entry name" value="NAD(P)-bd_dom_sf"/>
</dbReference>
<evidence type="ECO:0000256" key="1">
    <source>
        <dbReference type="SAM" id="SignalP"/>
    </source>
</evidence>
<dbReference type="Pfam" id="PF19051">
    <property type="entry name" value="GFO_IDH_MocA_C2"/>
    <property type="match status" value="2"/>
</dbReference>
<dbReference type="InterPro" id="IPR043906">
    <property type="entry name" value="Gfo/Idh/MocA_OxRdtase_bact_C"/>
</dbReference>
<reference evidence="4 5" key="1">
    <citation type="submission" date="2019-02" db="EMBL/GenBank/DDBJ databases">
        <title>Deep-cultivation of Planctomycetes and their phenomic and genomic characterization uncovers novel biology.</title>
        <authorList>
            <person name="Wiegand S."/>
            <person name="Jogler M."/>
            <person name="Boedeker C."/>
            <person name="Pinto D."/>
            <person name="Vollmers J."/>
            <person name="Rivas-Marin E."/>
            <person name="Kohn T."/>
            <person name="Peeters S.H."/>
            <person name="Heuer A."/>
            <person name="Rast P."/>
            <person name="Oberbeckmann S."/>
            <person name="Bunk B."/>
            <person name="Jeske O."/>
            <person name="Meyerdierks A."/>
            <person name="Storesund J.E."/>
            <person name="Kallscheuer N."/>
            <person name="Luecker S."/>
            <person name="Lage O.M."/>
            <person name="Pohl T."/>
            <person name="Merkel B.J."/>
            <person name="Hornburger P."/>
            <person name="Mueller R.-W."/>
            <person name="Bruemmer F."/>
            <person name="Labrenz M."/>
            <person name="Spormann A.M."/>
            <person name="Op den Camp H."/>
            <person name="Overmann J."/>
            <person name="Amann R."/>
            <person name="Jetten M.S.M."/>
            <person name="Mascher T."/>
            <person name="Medema M.H."/>
            <person name="Devos D.P."/>
            <person name="Kaster A.-K."/>
            <person name="Ovreas L."/>
            <person name="Rohde M."/>
            <person name="Galperin M.Y."/>
            <person name="Jogler C."/>
        </authorList>
    </citation>
    <scope>NUCLEOTIDE SEQUENCE [LARGE SCALE GENOMIC DNA]</scope>
    <source>
        <strain evidence="4 5">TBK1r</strain>
    </source>
</reference>
<dbReference type="InterPro" id="IPR000683">
    <property type="entry name" value="Gfo/Idh/MocA-like_OxRdtase_N"/>
</dbReference>
<protein>
    <submittedName>
        <fullName evidence="4">Glucose--fructose oxidoreductase</fullName>
        <ecNumber evidence="4">1.1.99.28</ecNumber>
    </submittedName>
</protein>
<feature type="domain" description="Gfo/Idh/MocA-like oxidoreductase bacterial type C-terminal" evidence="3">
    <location>
        <begin position="353"/>
        <end position="424"/>
    </location>
</feature>
<dbReference type="SUPFAM" id="SSF51735">
    <property type="entry name" value="NAD(P)-binding Rossmann-fold domains"/>
    <property type="match status" value="1"/>
</dbReference>
<dbReference type="InterPro" id="IPR050463">
    <property type="entry name" value="Gfo/Idh/MocA_oxidrdct_glycsds"/>
</dbReference>
<dbReference type="Gene3D" id="3.30.360.10">
    <property type="entry name" value="Dihydrodipicolinate Reductase, domain 2"/>
    <property type="match status" value="1"/>
</dbReference>
<dbReference type="Pfam" id="PF01408">
    <property type="entry name" value="GFO_IDH_MocA"/>
    <property type="match status" value="1"/>
</dbReference>
<dbReference type="SUPFAM" id="SSF55347">
    <property type="entry name" value="Glyceraldehyde-3-phosphate dehydrogenase-like, C-terminal domain"/>
    <property type="match status" value="1"/>
</dbReference>
<keyword evidence="1" id="KW-0732">Signal</keyword>
<dbReference type="PANTHER" id="PTHR43818:SF5">
    <property type="entry name" value="OXIDOREDUCTASE FAMILY PROTEIN"/>
    <property type="match status" value="1"/>
</dbReference>
<organism evidence="4 5">
    <name type="scientific">Stieleria magnilauensis</name>
    <dbReference type="NCBI Taxonomy" id="2527963"/>
    <lineage>
        <taxon>Bacteria</taxon>
        <taxon>Pseudomonadati</taxon>
        <taxon>Planctomycetota</taxon>
        <taxon>Planctomycetia</taxon>
        <taxon>Pirellulales</taxon>
        <taxon>Pirellulaceae</taxon>
        <taxon>Stieleria</taxon>
    </lineage>
</organism>